<evidence type="ECO:0008006" key="4">
    <source>
        <dbReference type="Google" id="ProtNLM"/>
    </source>
</evidence>
<gene>
    <name evidence="2" type="ORF">M422DRAFT_48595</name>
</gene>
<keyword evidence="3" id="KW-1185">Reference proteome</keyword>
<reference evidence="2 3" key="1">
    <citation type="submission" date="2014-06" db="EMBL/GenBank/DDBJ databases">
        <title>Evolutionary Origins and Diversification of the Mycorrhizal Mutualists.</title>
        <authorList>
            <consortium name="DOE Joint Genome Institute"/>
            <consortium name="Mycorrhizal Genomics Consortium"/>
            <person name="Kohler A."/>
            <person name="Kuo A."/>
            <person name="Nagy L.G."/>
            <person name="Floudas D."/>
            <person name="Copeland A."/>
            <person name="Barry K.W."/>
            <person name="Cichocki N."/>
            <person name="Veneault-Fourrey C."/>
            <person name="LaButti K."/>
            <person name="Lindquist E.A."/>
            <person name="Lipzen A."/>
            <person name="Lundell T."/>
            <person name="Morin E."/>
            <person name="Murat C."/>
            <person name="Riley R."/>
            <person name="Ohm R."/>
            <person name="Sun H."/>
            <person name="Tunlid A."/>
            <person name="Henrissat B."/>
            <person name="Grigoriev I.V."/>
            <person name="Hibbett D.S."/>
            <person name="Martin F."/>
        </authorList>
    </citation>
    <scope>NUCLEOTIDE SEQUENCE [LARGE SCALE GENOMIC DNA]</scope>
    <source>
        <strain evidence="2 3">SS14</strain>
    </source>
</reference>
<feature type="chain" id="PRO_5002204845" description="Fungal calcium binding protein domain-containing protein" evidence="1">
    <location>
        <begin position="20"/>
        <end position="107"/>
    </location>
</feature>
<organism evidence="2 3">
    <name type="scientific">Sphaerobolus stellatus (strain SS14)</name>
    <dbReference type="NCBI Taxonomy" id="990650"/>
    <lineage>
        <taxon>Eukaryota</taxon>
        <taxon>Fungi</taxon>
        <taxon>Dikarya</taxon>
        <taxon>Basidiomycota</taxon>
        <taxon>Agaricomycotina</taxon>
        <taxon>Agaricomycetes</taxon>
        <taxon>Phallomycetidae</taxon>
        <taxon>Geastrales</taxon>
        <taxon>Sphaerobolaceae</taxon>
        <taxon>Sphaerobolus</taxon>
    </lineage>
</organism>
<protein>
    <recommendedName>
        <fullName evidence="4">Fungal calcium binding protein domain-containing protein</fullName>
    </recommendedName>
</protein>
<keyword evidence="1" id="KW-0732">Signal</keyword>
<evidence type="ECO:0000256" key="1">
    <source>
        <dbReference type="SAM" id="SignalP"/>
    </source>
</evidence>
<dbReference type="HOGENOM" id="CLU_2279291_0_0_1"/>
<proteinExistence type="predicted"/>
<accession>A0A0C9VTP5</accession>
<evidence type="ECO:0000313" key="3">
    <source>
        <dbReference type="Proteomes" id="UP000054279"/>
    </source>
</evidence>
<dbReference type="EMBL" id="KN837136">
    <property type="protein sequence ID" value="KIJ41516.1"/>
    <property type="molecule type" value="Genomic_DNA"/>
</dbReference>
<name>A0A0C9VTP5_SPHS4</name>
<dbReference type="Proteomes" id="UP000054279">
    <property type="component" value="Unassembled WGS sequence"/>
</dbReference>
<feature type="signal peptide" evidence="1">
    <location>
        <begin position="1"/>
        <end position="19"/>
    </location>
</feature>
<evidence type="ECO:0000313" key="2">
    <source>
        <dbReference type="EMBL" id="KIJ41516.1"/>
    </source>
</evidence>
<sequence length="107" mass="11004">MVSLKLSALFVGLLAVVQASVPSKRQVCILSQCVTALSDAIADTSTEAAADFEDCVSNLPIKNTVGVTTCFASTLASFPGLPDLCVDGDLPAACMNCGLSQNDICVF</sequence>
<dbReference type="AlphaFoldDB" id="A0A0C9VTP5"/>